<accession>A0ABP1CSJ8</accession>
<reference evidence="2" key="1">
    <citation type="submission" date="2024-04" db="EMBL/GenBank/DDBJ databases">
        <authorList>
            <person name="Shaw F."/>
            <person name="Minotto A."/>
        </authorList>
    </citation>
    <scope>NUCLEOTIDE SEQUENCE [LARGE SCALE GENOMIC DNA]</scope>
</reference>
<gene>
    <name evidence="1" type="ORF">GFSPODELE1_LOCUS1772</name>
</gene>
<sequence>MAAYVVHKVAQAVFNQLEPQQYYVDIAQSGCHWLLLPSHYASCPFRHRLSNHRIVAARDPIIQAGQAEVTSATVVADPNRDDLLECPNRNRIDSKEESACDVQTMTLQFHRLKYSPS</sequence>
<evidence type="ECO:0000313" key="2">
    <source>
        <dbReference type="Proteomes" id="UP001497453"/>
    </source>
</evidence>
<proteinExistence type="predicted"/>
<name>A0ABP1CSJ8_9APHY</name>
<dbReference type="Proteomes" id="UP001497453">
    <property type="component" value="Chromosome 10"/>
</dbReference>
<dbReference type="EMBL" id="OZ037953">
    <property type="protein sequence ID" value="CAL1697642.1"/>
    <property type="molecule type" value="Genomic_DNA"/>
</dbReference>
<protein>
    <submittedName>
        <fullName evidence="1">Uncharacterized protein</fullName>
    </submittedName>
</protein>
<keyword evidence="2" id="KW-1185">Reference proteome</keyword>
<organism evidence="1 2">
    <name type="scientific">Somion occarium</name>
    <dbReference type="NCBI Taxonomy" id="3059160"/>
    <lineage>
        <taxon>Eukaryota</taxon>
        <taxon>Fungi</taxon>
        <taxon>Dikarya</taxon>
        <taxon>Basidiomycota</taxon>
        <taxon>Agaricomycotina</taxon>
        <taxon>Agaricomycetes</taxon>
        <taxon>Polyporales</taxon>
        <taxon>Cerrenaceae</taxon>
        <taxon>Somion</taxon>
    </lineage>
</organism>
<evidence type="ECO:0000313" key="1">
    <source>
        <dbReference type="EMBL" id="CAL1697642.1"/>
    </source>
</evidence>